<dbReference type="SUPFAM" id="SSF48403">
    <property type="entry name" value="Ankyrin repeat"/>
    <property type="match status" value="1"/>
</dbReference>
<reference evidence="2" key="1">
    <citation type="submission" date="2023-10" db="EMBL/GenBank/DDBJ databases">
        <authorList>
            <person name="Chen Y."/>
            <person name="Shah S."/>
            <person name="Dougan E. K."/>
            <person name="Thang M."/>
            <person name="Chan C."/>
        </authorList>
    </citation>
    <scope>NUCLEOTIDE SEQUENCE [LARGE SCALE GENOMIC DNA]</scope>
</reference>
<evidence type="ECO:0000313" key="2">
    <source>
        <dbReference type="EMBL" id="CAK0816238.1"/>
    </source>
</evidence>
<evidence type="ECO:0000313" key="3">
    <source>
        <dbReference type="Proteomes" id="UP001189429"/>
    </source>
</evidence>
<feature type="region of interest" description="Disordered" evidence="1">
    <location>
        <begin position="192"/>
        <end position="244"/>
    </location>
</feature>
<proteinExistence type="predicted"/>
<dbReference type="InterPro" id="IPR002110">
    <property type="entry name" value="Ankyrin_rpt"/>
</dbReference>
<sequence>MGNAECSVQLAQKCDLARDGLASGAASAQNALAASSYSACHACRSTTGLSDKECADVLLVNAAVRGDVEDLQRALELGASVDTTAELTLTMGDLSKGVRPAPTHVTPLMRAAELGHAGAVERLLRSKATAHQCDSKGWNALCYALGSGQICTARMLAEASPTARAGMPASVLAEVLHRCRREAGATRAAELERELAPGGSLAAPAPEQRSQARQSSPARQGAAAPQQRAPVKPKEAALAPLPAG</sequence>
<organism evidence="2 3">
    <name type="scientific">Prorocentrum cordatum</name>
    <dbReference type="NCBI Taxonomy" id="2364126"/>
    <lineage>
        <taxon>Eukaryota</taxon>
        <taxon>Sar</taxon>
        <taxon>Alveolata</taxon>
        <taxon>Dinophyceae</taxon>
        <taxon>Prorocentrales</taxon>
        <taxon>Prorocentraceae</taxon>
        <taxon>Prorocentrum</taxon>
    </lineage>
</organism>
<dbReference type="EMBL" id="CAUYUJ010006137">
    <property type="protein sequence ID" value="CAK0816238.1"/>
    <property type="molecule type" value="Genomic_DNA"/>
</dbReference>
<dbReference type="Proteomes" id="UP001189429">
    <property type="component" value="Unassembled WGS sequence"/>
</dbReference>
<dbReference type="InterPro" id="IPR036770">
    <property type="entry name" value="Ankyrin_rpt-contain_sf"/>
</dbReference>
<evidence type="ECO:0000256" key="1">
    <source>
        <dbReference type="SAM" id="MobiDB-lite"/>
    </source>
</evidence>
<protein>
    <submittedName>
        <fullName evidence="2">Uncharacterized protein</fullName>
    </submittedName>
</protein>
<name>A0ABN9RBA3_9DINO</name>
<feature type="compositionally biased region" description="Low complexity" evidence="1">
    <location>
        <begin position="196"/>
        <end position="244"/>
    </location>
</feature>
<gene>
    <name evidence="2" type="ORF">PCOR1329_LOCUS19268</name>
</gene>
<dbReference type="Pfam" id="PF12796">
    <property type="entry name" value="Ank_2"/>
    <property type="match status" value="1"/>
</dbReference>
<comment type="caution">
    <text evidence="2">The sequence shown here is derived from an EMBL/GenBank/DDBJ whole genome shotgun (WGS) entry which is preliminary data.</text>
</comment>
<dbReference type="Gene3D" id="1.25.40.20">
    <property type="entry name" value="Ankyrin repeat-containing domain"/>
    <property type="match status" value="1"/>
</dbReference>
<keyword evidence="3" id="KW-1185">Reference proteome</keyword>
<accession>A0ABN9RBA3</accession>